<evidence type="ECO:0000259" key="1">
    <source>
        <dbReference type="Pfam" id="PF01408"/>
    </source>
</evidence>
<protein>
    <submittedName>
        <fullName evidence="3">Putative dehydrogenase</fullName>
    </submittedName>
</protein>
<dbReference type="PANTHER" id="PTHR43377:SF1">
    <property type="entry name" value="BILIVERDIN REDUCTASE A"/>
    <property type="match status" value="1"/>
</dbReference>
<dbReference type="AlphaFoldDB" id="A0A370G9Y0"/>
<dbReference type="GO" id="GO:0000166">
    <property type="term" value="F:nucleotide binding"/>
    <property type="evidence" value="ECO:0007669"/>
    <property type="project" value="InterPro"/>
</dbReference>
<evidence type="ECO:0000259" key="2">
    <source>
        <dbReference type="Pfam" id="PF22725"/>
    </source>
</evidence>
<dbReference type="Gene3D" id="3.30.360.10">
    <property type="entry name" value="Dihydrodipicolinate Reductase, domain 2"/>
    <property type="match status" value="1"/>
</dbReference>
<accession>A0A370G9Y0</accession>
<keyword evidence="4" id="KW-1185">Reference proteome</keyword>
<proteinExistence type="predicted"/>
<sequence>MIKVGMMSFAHMHAFSYAECIEKIPNAELAAIYDDDPGRGEEAANRFDVPFVEDAQAFLELPLDAVIICSENARHKEMTIMAAKAKKHILCEKPLALTVDEAEEMIEVCKEEGVLLQTAFPVRFSQSMQKLKRMIDHGELGEIIAMRSVNRGQNPGGWFVDPKLAGGGAVFDHTVHMIDIMRWFLGKEIKEIYATVEHYFSEQEIDDAGLLTIEFEDGTIASHDTSWSRFSKFPAWGDAAIEVIGTKKSVKADAFGEKLFHYKNEAKSLQYSFLGNDIDQGLVEDFLQSVSNGTEPSITGFDGLKAVEAALAAYQSARESKPVLLREFS</sequence>
<dbReference type="Pfam" id="PF22725">
    <property type="entry name" value="GFO_IDH_MocA_C3"/>
    <property type="match status" value="1"/>
</dbReference>
<reference evidence="3 4" key="1">
    <citation type="submission" date="2018-07" db="EMBL/GenBank/DDBJ databases">
        <title>Genomic Encyclopedia of Type Strains, Phase IV (KMG-IV): sequencing the most valuable type-strain genomes for metagenomic binning, comparative biology and taxonomic classification.</title>
        <authorList>
            <person name="Goeker M."/>
        </authorList>
    </citation>
    <scope>NUCLEOTIDE SEQUENCE [LARGE SCALE GENOMIC DNA]</scope>
    <source>
        <strain evidence="3 4">DSM 25281</strain>
    </source>
</reference>
<evidence type="ECO:0000313" key="4">
    <source>
        <dbReference type="Proteomes" id="UP000255326"/>
    </source>
</evidence>
<dbReference type="Proteomes" id="UP000255326">
    <property type="component" value="Unassembled WGS sequence"/>
</dbReference>
<dbReference type="EMBL" id="QQAY01000013">
    <property type="protein sequence ID" value="RDI40000.1"/>
    <property type="molecule type" value="Genomic_DNA"/>
</dbReference>
<dbReference type="PANTHER" id="PTHR43377">
    <property type="entry name" value="BILIVERDIN REDUCTASE A"/>
    <property type="match status" value="1"/>
</dbReference>
<organism evidence="3 4">
    <name type="scientific">Falsibacillus pallidus</name>
    <dbReference type="NCBI Taxonomy" id="493781"/>
    <lineage>
        <taxon>Bacteria</taxon>
        <taxon>Bacillati</taxon>
        <taxon>Bacillota</taxon>
        <taxon>Bacilli</taxon>
        <taxon>Bacillales</taxon>
        <taxon>Bacillaceae</taxon>
        <taxon>Falsibacillus</taxon>
    </lineage>
</organism>
<dbReference type="SUPFAM" id="SSF51735">
    <property type="entry name" value="NAD(P)-binding Rossmann-fold domains"/>
    <property type="match status" value="1"/>
</dbReference>
<feature type="domain" description="GFO/IDH/MocA-like oxidoreductase" evidence="2">
    <location>
        <begin position="128"/>
        <end position="250"/>
    </location>
</feature>
<gene>
    <name evidence="3" type="ORF">DFR59_11323</name>
</gene>
<dbReference type="InterPro" id="IPR036291">
    <property type="entry name" value="NAD(P)-bd_dom_sf"/>
</dbReference>
<dbReference type="SUPFAM" id="SSF55347">
    <property type="entry name" value="Glyceraldehyde-3-phosphate dehydrogenase-like, C-terminal domain"/>
    <property type="match status" value="1"/>
</dbReference>
<dbReference type="InterPro" id="IPR055170">
    <property type="entry name" value="GFO_IDH_MocA-like_dom"/>
</dbReference>
<dbReference type="InterPro" id="IPR000683">
    <property type="entry name" value="Gfo/Idh/MocA-like_OxRdtase_N"/>
</dbReference>
<dbReference type="InterPro" id="IPR051450">
    <property type="entry name" value="Gfo/Idh/MocA_Oxidoreductases"/>
</dbReference>
<dbReference type="Pfam" id="PF01408">
    <property type="entry name" value="GFO_IDH_MocA"/>
    <property type="match status" value="1"/>
</dbReference>
<dbReference type="Gene3D" id="3.40.50.720">
    <property type="entry name" value="NAD(P)-binding Rossmann-like Domain"/>
    <property type="match status" value="1"/>
</dbReference>
<feature type="domain" description="Gfo/Idh/MocA-like oxidoreductase N-terminal" evidence="1">
    <location>
        <begin position="19"/>
        <end position="119"/>
    </location>
</feature>
<name>A0A370G9Y0_9BACI</name>
<evidence type="ECO:0000313" key="3">
    <source>
        <dbReference type="EMBL" id="RDI40000.1"/>
    </source>
</evidence>
<comment type="caution">
    <text evidence="3">The sequence shown here is derived from an EMBL/GenBank/DDBJ whole genome shotgun (WGS) entry which is preliminary data.</text>
</comment>